<dbReference type="EMBL" id="FUZZ01000005">
    <property type="protein sequence ID" value="SKD09586.1"/>
    <property type="molecule type" value="Genomic_DNA"/>
</dbReference>
<name>A0A1T5PA84_9BACT</name>
<feature type="transmembrane region" description="Helical" evidence="1">
    <location>
        <begin position="126"/>
        <end position="145"/>
    </location>
</feature>
<evidence type="ECO:0000256" key="1">
    <source>
        <dbReference type="SAM" id="Phobius"/>
    </source>
</evidence>
<evidence type="ECO:0000313" key="3">
    <source>
        <dbReference type="Proteomes" id="UP000190166"/>
    </source>
</evidence>
<proteinExistence type="predicted"/>
<feature type="transmembrane region" description="Helical" evidence="1">
    <location>
        <begin position="41"/>
        <end position="62"/>
    </location>
</feature>
<reference evidence="2 3" key="1">
    <citation type="submission" date="2017-02" db="EMBL/GenBank/DDBJ databases">
        <authorList>
            <person name="Peterson S.W."/>
        </authorList>
    </citation>
    <scope>NUCLEOTIDE SEQUENCE [LARGE SCALE GENOMIC DNA]</scope>
    <source>
        <strain evidence="2 3">DSM 18108</strain>
    </source>
</reference>
<dbReference type="STRING" id="393003.SAMN05660461_5475"/>
<keyword evidence="3" id="KW-1185">Reference proteome</keyword>
<dbReference type="Proteomes" id="UP000190166">
    <property type="component" value="Unassembled WGS sequence"/>
</dbReference>
<feature type="transmembrane region" description="Helical" evidence="1">
    <location>
        <begin position="83"/>
        <end position="106"/>
    </location>
</feature>
<gene>
    <name evidence="2" type="ORF">SAMN05660461_5475</name>
</gene>
<keyword evidence="1" id="KW-0812">Transmembrane</keyword>
<evidence type="ECO:0000313" key="2">
    <source>
        <dbReference type="EMBL" id="SKD09586.1"/>
    </source>
</evidence>
<accession>A0A1T5PA84</accession>
<keyword evidence="1" id="KW-0472">Membrane</keyword>
<keyword evidence="1" id="KW-1133">Transmembrane helix</keyword>
<protein>
    <submittedName>
        <fullName evidence="2">Uncharacterized protein</fullName>
    </submittedName>
</protein>
<organism evidence="2 3">
    <name type="scientific">Chitinophaga ginsengisegetis</name>
    <dbReference type="NCBI Taxonomy" id="393003"/>
    <lineage>
        <taxon>Bacteria</taxon>
        <taxon>Pseudomonadati</taxon>
        <taxon>Bacteroidota</taxon>
        <taxon>Chitinophagia</taxon>
        <taxon>Chitinophagales</taxon>
        <taxon>Chitinophagaceae</taxon>
        <taxon>Chitinophaga</taxon>
    </lineage>
</organism>
<sequence>MQRTPSYLLTIYFTKLSEYFENTISLNNFDAESKCTDMNTIAYAIYLAITYLITVKVGWRFYRNGRVFILGLLEQNHTLADAINNILLVGYYLVNLGYATVMISTWDTIHDWTEMLVSITAMTGQIFLSLGILHCFNMLVIYIISKRNHSIQPLKS</sequence>
<dbReference type="AlphaFoldDB" id="A0A1T5PA84"/>